<evidence type="ECO:0000256" key="2">
    <source>
        <dbReference type="ARBA" id="ARBA00023125"/>
    </source>
</evidence>
<sequence>MNTSGDRLRTLLREVHLSASDFAKNRDVTPQHVNNWFKRGVPMARLDEIAELLCVTSRWLRTGEGPKHPPTNYHLEGSNRANNAAAREDCGHYLCDPSSGPEKVDVEVPLHASFNAQETLRLSLHTLEQLNVTADRALGAYMVGNSMIDIIQDGAILAIDRGRTQIIDGEIYALEHDGMLRIKYLYNRPGGGLRIRSHNSNEHPDELLTYDQRFEQNVHILGWVFWWSTLNKRRPPVPLDDHLIGHDSSKSDQTLGKSNKCE</sequence>
<dbReference type="CDD" id="cd00093">
    <property type="entry name" value="HTH_XRE"/>
    <property type="match status" value="1"/>
</dbReference>
<keyword evidence="7" id="KW-1185">Reference proteome</keyword>
<name>A0AAW5A2P8_9PSED</name>
<evidence type="ECO:0000256" key="1">
    <source>
        <dbReference type="ARBA" id="ARBA00023015"/>
    </source>
</evidence>
<dbReference type="InterPro" id="IPR010982">
    <property type="entry name" value="Lambda_DNA-bd_dom_sf"/>
</dbReference>
<protein>
    <submittedName>
        <fullName evidence="6">Transcriptional regulator</fullName>
    </submittedName>
</protein>
<dbReference type="GeneID" id="55537386"/>
<feature type="compositionally biased region" description="Polar residues" evidence="4">
    <location>
        <begin position="251"/>
        <end position="262"/>
    </location>
</feature>
<feature type="region of interest" description="Disordered" evidence="4">
    <location>
        <begin position="240"/>
        <end position="262"/>
    </location>
</feature>
<dbReference type="CDD" id="cd06529">
    <property type="entry name" value="S24_LexA-like"/>
    <property type="match status" value="1"/>
</dbReference>
<keyword evidence="3" id="KW-0804">Transcription</keyword>
<dbReference type="SUPFAM" id="SSF47413">
    <property type="entry name" value="lambda repressor-like DNA-binding domains"/>
    <property type="match status" value="1"/>
</dbReference>
<dbReference type="GO" id="GO:0003677">
    <property type="term" value="F:DNA binding"/>
    <property type="evidence" value="ECO:0007669"/>
    <property type="project" value="UniProtKB-KW"/>
</dbReference>
<feature type="compositionally biased region" description="Basic and acidic residues" evidence="4">
    <location>
        <begin position="240"/>
        <end position="250"/>
    </location>
</feature>
<dbReference type="Gene3D" id="1.10.260.40">
    <property type="entry name" value="lambda repressor-like DNA-binding domains"/>
    <property type="match status" value="1"/>
</dbReference>
<feature type="domain" description="Peptidase S24/S26A/S26B/S26C" evidence="5">
    <location>
        <begin position="120"/>
        <end position="225"/>
    </location>
</feature>
<gene>
    <name evidence="6" type="ORF">GIW75_00955</name>
</gene>
<evidence type="ECO:0000313" key="7">
    <source>
        <dbReference type="Proteomes" id="UP000814172"/>
    </source>
</evidence>
<dbReference type="InterPro" id="IPR001387">
    <property type="entry name" value="Cro/C1-type_HTH"/>
</dbReference>
<dbReference type="InterPro" id="IPR036286">
    <property type="entry name" value="LexA/Signal_pep-like_sf"/>
</dbReference>
<dbReference type="InterPro" id="IPR015927">
    <property type="entry name" value="Peptidase_S24_S26A/B/C"/>
</dbReference>
<dbReference type="Gene3D" id="2.10.109.10">
    <property type="entry name" value="Umud Fragment, subunit A"/>
    <property type="match status" value="1"/>
</dbReference>
<dbReference type="Pfam" id="PF00717">
    <property type="entry name" value="Peptidase_S24"/>
    <property type="match status" value="1"/>
</dbReference>
<dbReference type="InterPro" id="IPR039418">
    <property type="entry name" value="LexA-like"/>
</dbReference>
<accession>A0AAW5A2P8</accession>
<evidence type="ECO:0000313" key="6">
    <source>
        <dbReference type="EMBL" id="MCF5055547.1"/>
    </source>
</evidence>
<dbReference type="PANTHER" id="PTHR40661">
    <property type="match status" value="1"/>
</dbReference>
<reference evidence="6 7" key="1">
    <citation type="submission" date="2019-11" db="EMBL/GenBank/DDBJ databases">
        <title>Epiphytic Pseudomonas syringae from cherry orchards.</title>
        <authorList>
            <person name="Hulin M.T."/>
        </authorList>
    </citation>
    <scope>NUCLEOTIDE SEQUENCE [LARGE SCALE GENOMIC DNA]</scope>
    <source>
        <strain evidence="6 7">PA-6-9F</strain>
    </source>
</reference>
<keyword evidence="1" id="KW-0805">Transcription regulation</keyword>
<dbReference type="Proteomes" id="UP000814172">
    <property type="component" value="Unassembled WGS sequence"/>
</dbReference>
<proteinExistence type="predicted"/>
<dbReference type="SUPFAM" id="SSF51306">
    <property type="entry name" value="LexA/Signal peptidase"/>
    <property type="match status" value="1"/>
</dbReference>
<evidence type="ECO:0000256" key="4">
    <source>
        <dbReference type="SAM" id="MobiDB-lite"/>
    </source>
</evidence>
<evidence type="ECO:0000256" key="3">
    <source>
        <dbReference type="ARBA" id="ARBA00023163"/>
    </source>
</evidence>
<dbReference type="PANTHER" id="PTHR40661:SF2">
    <property type="entry name" value="HTH-TYPE TRANSCRIPTIONAL REGULATOR PRTR"/>
    <property type="match status" value="1"/>
</dbReference>
<dbReference type="EMBL" id="WKEW01000002">
    <property type="protein sequence ID" value="MCF5055547.1"/>
    <property type="molecule type" value="Genomic_DNA"/>
</dbReference>
<evidence type="ECO:0000259" key="5">
    <source>
        <dbReference type="Pfam" id="PF00717"/>
    </source>
</evidence>
<organism evidence="6 7">
    <name type="scientific">Pseudomonas proteolytica</name>
    <dbReference type="NCBI Taxonomy" id="219574"/>
    <lineage>
        <taxon>Bacteria</taxon>
        <taxon>Pseudomonadati</taxon>
        <taxon>Pseudomonadota</taxon>
        <taxon>Gammaproteobacteria</taxon>
        <taxon>Pseudomonadales</taxon>
        <taxon>Pseudomonadaceae</taxon>
        <taxon>Pseudomonas</taxon>
    </lineage>
</organism>
<comment type="caution">
    <text evidence="6">The sequence shown here is derived from an EMBL/GenBank/DDBJ whole genome shotgun (WGS) entry which is preliminary data.</text>
</comment>
<keyword evidence="2" id="KW-0238">DNA-binding</keyword>
<dbReference type="AlphaFoldDB" id="A0AAW5A2P8"/>
<dbReference type="RefSeq" id="WP_029292287.1">
    <property type="nucleotide sequence ID" value="NZ_CAXAPX010000003.1"/>
</dbReference>